<evidence type="ECO:0000259" key="2">
    <source>
        <dbReference type="Pfam" id="PF13349"/>
    </source>
</evidence>
<dbReference type="InterPro" id="IPR025164">
    <property type="entry name" value="Toastrack_DUF4097"/>
</dbReference>
<keyword evidence="1" id="KW-0732">Signal</keyword>
<organism evidence="3">
    <name type="scientific">Streptomyces sp. R35</name>
    <dbReference type="NCBI Taxonomy" id="3238630"/>
    <lineage>
        <taxon>Bacteria</taxon>
        <taxon>Bacillati</taxon>
        <taxon>Actinomycetota</taxon>
        <taxon>Actinomycetes</taxon>
        <taxon>Kitasatosporales</taxon>
        <taxon>Streptomycetaceae</taxon>
        <taxon>Streptomyces</taxon>
    </lineage>
</organism>
<name>A0AB39SP25_9ACTN</name>
<dbReference type="PROSITE" id="PS51257">
    <property type="entry name" value="PROKAR_LIPOPROTEIN"/>
    <property type="match status" value="1"/>
</dbReference>
<protein>
    <submittedName>
        <fullName evidence="3">DUF4097 family beta strand repeat-containing protein</fullName>
    </submittedName>
</protein>
<gene>
    <name evidence="3" type="ORF">AB5J50_15750</name>
</gene>
<feature type="domain" description="DUF4097" evidence="2">
    <location>
        <begin position="124"/>
        <end position="257"/>
    </location>
</feature>
<dbReference type="Pfam" id="PF13349">
    <property type="entry name" value="DUF4097"/>
    <property type="match status" value="1"/>
</dbReference>
<proteinExistence type="predicted"/>
<feature type="chain" id="PRO_5044187625" evidence="1">
    <location>
        <begin position="34"/>
        <end position="261"/>
    </location>
</feature>
<accession>A0AB39SP25</accession>
<feature type="signal peptide" evidence="1">
    <location>
        <begin position="1"/>
        <end position="33"/>
    </location>
</feature>
<dbReference type="AlphaFoldDB" id="A0AB39SP25"/>
<dbReference type="EMBL" id="CP163440">
    <property type="protein sequence ID" value="XDQ68621.1"/>
    <property type="molecule type" value="Genomic_DNA"/>
</dbReference>
<sequence>MARTVPVRAASVAGVVGIVVALVAGATACGASAGDDKKPEQRSFALHGRALTVDSDDSAIDLVVADSDTVHTVQVTRWFEGHVVVGGDPEVTWAMEDGDRLVLRMKCSGVVADCSARHRIVVPRGVAVSVADGDGRVTARGFEEALSVRTADGSVRVTDSSGPLDLRSADGSISALGVDSRRVRARTQDGSVRLELGVVPDLVESRSQDGSVTIALPHDFYRVTADSGDGSVDVSVPRDPASSHVVSTHTNDGKITVRTAN</sequence>
<evidence type="ECO:0000313" key="3">
    <source>
        <dbReference type="EMBL" id="XDQ68621.1"/>
    </source>
</evidence>
<reference evidence="3" key="1">
    <citation type="submission" date="2024-07" db="EMBL/GenBank/DDBJ databases">
        <authorList>
            <person name="Yu S.T."/>
        </authorList>
    </citation>
    <scope>NUCLEOTIDE SEQUENCE</scope>
    <source>
        <strain evidence="3">R35</strain>
    </source>
</reference>
<dbReference type="RefSeq" id="WP_369265407.1">
    <property type="nucleotide sequence ID" value="NZ_CP163440.1"/>
</dbReference>
<evidence type="ECO:0000256" key="1">
    <source>
        <dbReference type="SAM" id="SignalP"/>
    </source>
</evidence>